<dbReference type="AlphaFoldDB" id="A0A6V1QYW4"/>
<sequence>MVVIHVKKSETDQFLYETNCSETNDALIEQLVHISNTRVRLRCLAGALRQLAEYGPMKPMDQQGLDEIKEEHEGVAIEKGEFYKPDPTGMRTGNGVGPTLTQTFEQVCADAEAAINVEQVRRRVATTQAALDEKLANCRGAVTMAYPMGLPEWDTVRLLLEGVQGLEGSQAGLEVLEPAAAELWGAGKEFRRGQLVADRVGRNEKTKLVAKLQKPGDGPPAREAAVSEEERKAMMAFYFKKQEELKRLAEADDDDYLNSAWADPKQLQKGLRGVGAVRAPGVRKER</sequence>
<proteinExistence type="inferred from homology"/>
<gene>
    <name evidence="2" type="ORF">HAKA00212_LOCUS11884</name>
</gene>
<dbReference type="PANTHER" id="PTHR13238:SF0">
    <property type="entry name" value="CILIA- AND FLAGELLA-ASSOCIATED PROTEIN 298"/>
    <property type="match status" value="1"/>
</dbReference>
<dbReference type="Pfam" id="PF11069">
    <property type="entry name" value="CFAP298"/>
    <property type="match status" value="1"/>
</dbReference>
<comment type="similarity">
    <text evidence="1">Belongs to the CFAP298 family.</text>
</comment>
<dbReference type="PANTHER" id="PTHR13238">
    <property type="entry name" value="PROTEIN C21ORF59"/>
    <property type="match status" value="1"/>
</dbReference>
<accession>A0A6V1QYW4</accession>
<dbReference type="InterPro" id="IPR021298">
    <property type="entry name" value="CFAP298"/>
</dbReference>
<protein>
    <submittedName>
        <fullName evidence="2">Uncharacterized protein</fullName>
    </submittedName>
</protein>
<dbReference type="EMBL" id="HBIU01025660">
    <property type="protein sequence ID" value="CAE0633172.1"/>
    <property type="molecule type" value="Transcribed_RNA"/>
</dbReference>
<name>A0A6V1QYW4_HETAK</name>
<organism evidence="2">
    <name type="scientific">Heterosigma akashiwo</name>
    <name type="common">Chromophytic alga</name>
    <name type="synonym">Heterosigma carterae</name>
    <dbReference type="NCBI Taxonomy" id="2829"/>
    <lineage>
        <taxon>Eukaryota</taxon>
        <taxon>Sar</taxon>
        <taxon>Stramenopiles</taxon>
        <taxon>Ochrophyta</taxon>
        <taxon>Raphidophyceae</taxon>
        <taxon>Chattonellales</taxon>
        <taxon>Chattonellaceae</taxon>
        <taxon>Heterosigma</taxon>
    </lineage>
</organism>
<reference evidence="2" key="1">
    <citation type="submission" date="2021-01" db="EMBL/GenBank/DDBJ databases">
        <authorList>
            <person name="Corre E."/>
            <person name="Pelletier E."/>
            <person name="Niang G."/>
            <person name="Scheremetjew M."/>
            <person name="Finn R."/>
            <person name="Kale V."/>
            <person name="Holt S."/>
            <person name="Cochrane G."/>
            <person name="Meng A."/>
            <person name="Brown T."/>
            <person name="Cohen L."/>
        </authorList>
    </citation>
    <scope>NUCLEOTIDE SEQUENCE</scope>
    <source>
        <strain evidence="2">CCMP3107</strain>
    </source>
</reference>
<dbReference type="GO" id="GO:0003352">
    <property type="term" value="P:regulation of cilium movement"/>
    <property type="evidence" value="ECO:0007669"/>
    <property type="project" value="InterPro"/>
</dbReference>
<evidence type="ECO:0000313" key="2">
    <source>
        <dbReference type="EMBL" id="CAE0633172.1"/>
    </source>
</evidence>
<evidence type="ECO:0000256" key="1">
    <source>
        <dbReference type="ARBA" id="ARBA00009619"/>
    </source>
</evidence>